<dbReference type="EMBL" id="DSTU01000004">
    <property type="protein sequence ID" value="HFJ53587.1"/>
    <property type="molecule type" value="Genomic_DNA"/>
</dbReference>
<evidence type="ECO:0000256" key="1">
    <source>
        <dbReference type="ARBA" id="ARBA00022478"/>
    </source>
</evidence>
<dbReference type="InterPro" id="IPR034151">
    <property type="entry name" value="TOPRIM_DnaG_bac"/>
</dbReference>
<dbReference type="Gene3D" id="3.40.1360.10">
    <property type="match status" value="1"/>
</dbReference>
<dbReference type="EMBL" id="DSLG01000008">
    <property type="protein sequence ID" value="HEA87748.1"/>
    <property type="molecule type" value="Genomic_DNA"/>
</dbReference>
<evidence type="ECO:0000256" key="12">
    <source>
        <dbReference type="HAMAP-Rule" id="MF_00974"/>
    </source>
</evidence>
<evidence type="ECO:0000256" key="13">
    <source>
        <dbReference type="PIRNR" id="PIRNR002811"/>
    </source>
</evidence>
<dbReference type="PANTHER" id="PTHR30313:SF2">
    <property type="entry name" value="DNA PRIMASE"/>
    <property type="match status" value="1"/>
</dbReference>
<evidence type="ECO:0000256" key="9">
    <source>
        <dbReference type="ARBA" id="ARBA00022842"/>
    </source>
</evidence>
<dbReference type="Pfam" id="PF01807">
    <property type="entry name" value="Zn_ribbon_DnaG"/>
    <property type="match status" value="1"/>
</dbReference>
<dbReference type="Pfam" id="PF08275">
    <property type="entry name" value="DNAG_N"/>
    <property type="match status" value="1"/>
</dbReference>
<dbReference type="SMART" id="SM00493">
    <property type="entry name" value="TOPRIM"/>
    <property type="match status" value="1"/>
</dbReference>
<comment type="catalytic activity">
    <reaction evidence="12">
        <text>ssDNA + n NTP = ssDNA/pppN(pN)n-1 hybrid + (n-1) diphosphate.</text>
        <dbReference type="EC" id="2.7.7.101"/>
    </reaction>
</comment>
<name>A0A7C1SXZ9_UNCW3</name>
<dbReference type="Gene3D" id="3.90.980.10">
    <property type="entry name" value="DNA primase, catalytic core, N-terminal domain"/>
    <property type="match status" value="1"/>
</dbReference>
<dbReference type="GO" id="GO:0005737">
    <property type="term" value="C:cytoplasm"/>
    <property type="evidence" value="ECO:0007669"/>
    <property type="project" value="TreeGrafter"/>
</dbReference>
<dbReference type="SUPFAM" id="SSF57783">
    <property type="entry name" value="Zinc beta-ribbon"/>
    <property type="match status" value="1"/>
</dbReference>
<dbReference type="InterPro" id="IPR006171">
    <property type="entry name" value="TOPRIM_dom"/>
</dbReference>
<dbReference type="InterPro" id="IPR002694">
    <property type="entry name" value="Znf_CHC2"/>
</dbReference>
<dbReference type="HAMAP" id="MF_00974">
    <property type="entry name" value="DNA_primase_DnaG"/>
    <property type="match status" value="1"/>
</dbReference>
<keyword evidence="9" id="KW-0460">Magnesium</keyword>
<keyword evidence="11 12" id="KW-0804">Transcription</keyword>
<keyword evidence="1 12" id="KW-0240">DNA-directed RNA polymerase</keyword>
<dbReference type="Pfam" id="PF10410">
    <property type="entry name" value="DnaB_bind"/>
    <property type="match status" value="1"/>
</dbReference>
<evidence type="ECO:0000256" key="6">
    <source>
        <dbReference type="ARBA" id="ARBA00022723"/>
    </source>
</evidence>
<dbReference type="InterPro" id="IPR030846">
    <property type="entry name" value="DnaG_bac"/>
</dbReference>
<dbReference type="AlphaFoldDB" id="A0A7C1SXZ9"/>
<comment type="domain">
    <text evidence="12">Contains an N-terminal zinc-binding domain, a central core domain that contains the primase activity, and a C-terminal DnaB-binding domain.</text>
</comment>
<comment type="similarity">
    <text evidence="12 13">Belongs to the DnaG primase family.</text>
</comment>
<evidence type="ECO:0000256" key="8">
    <source>
        <dbReference type="ARBA" id="ARBA00022833"/>
    </source>
</evidence>
<dbReference type="InterPro" id="IPR006295">
    <property type="entry name" value="DNA_primase_DnaG"/>
</dbReference>
<protein>
    <recommendedName>
        <fullName evidence="12 13">DNA primase</fullName>
        <ecNumber evidence="12">2.7.7.101</ecNumber>
    </recommendedName>
</protein>
<dbReference type="GO" id="GO:0000428">
    <property type="term" value="C:DNA-directed RNA polymerase complex"/>
    <property type="evidence" value="ECO:0007669"/>
    <property type="project" value="UniProtKB-KW"/>
</dbReference>
<evidence type="ECO:0000313" key="16">
    <source>
        <dbReference type="EMBL" id="HEA87748.1"/>
    </source>
</evidence>
<feature type="domain" description="Toprim" evidence="15">
    <location>
        <begin position="244"/>
        <end position="325"/>
    </location>
</feature>
<dbReference type="SMART" id="SM00400">
    <property type="entry name" value="ZnF_CHCC"/>
    <property type="match status" value="1"/>
</dbReference>
<dbReference type="PIRSF" id="PIRSF002811">
    <property type="entry name" value="DnaG"/>
    <property type="match status" value="1"/>
</dbReference>
<evidence type="ECO:0000259" key="15">
    <source>
        <dbReference type="PROSITE" id="PS50880"/>
    </source>
</evidence>
<organism evidence="16">
    <name type="scientific">candidate division WOR-3 bacterium</name>
    <dbReference type="NCBI Taxonomy" id="2052148"/>
    <lineage>
        <taxon>Bacteria</taxon>
        <taxon>Bacteria division WOR-3</taxon>
    </lineage>
</organism>
<feature type="zinc finger region" description="CHC2-type" evidence="12 14">
    <location>
        <begin position="37"/>
        <end position="61"/>
    </location>
</feature>
<keyword evidence="10 12" id="KW-0238">DNA-binding</keyword>
<keyword evidence="8 12" id="KW-0862">Zinc</keyword>
<dbReference type="PANTHER" id="PTHR30313">
    <property type="entry name" value="DNA PRIMASE"/>
    <property type="match status" value="1"/>
</dbReference>
<dbReference type="EC" id="2.7.7.101" evidence="12"/>
<accession>A0A7C1SXZ9</accession>
<proteinExistence type="inferred from homology"/>
<evidence type="ECO:0000256" key="11">
    <source>
        <dbReference type="ARBA" id="ARBA00023163"/>
    </source>
</evidence>
<dbReference type="GO" id="GO:0003677">
    <property type="term" value="F:DNA binding"/>
    <property type="evidence" value="ECO:0007669"/>
    <property type="project" value="UniProtKB-KW"/>
</dbReference>
<keyword evidence="7 12" id="KW-0863">Zinc-finger</keyword>
<comment type="subunit">
    <text evidence="12">Monomer. Interacts with DnaB.</text>
</comment>
<gene>
    <name evidence="12" type="primary">dnaG</name>
    <name evidence="16" type="ORF">ENP94_07070</name>
    <name evidence="17" type="ORF">ENS16_02720</name>
</gene>
<comment type="function">
    <text evidence="12 13">RNA polymerase that catalyzes the synthesis of short RNA molecules used as primers for DNA polymerase during DNA replication.</text>
</comment>
<dbReference type="GO" id="GO:0006269">
    <property type="term" value="P:DNA replication, synthesis of primer"/>
    <property type="evidence" value="ECO:0007669"/>
    <property type="project" value="UniProtKB-UniRule"/>
</dbReference>
<keyword evidence="5 12" id="KW-0235">DNA replication</keyword>
<reference evidence="16" key="1">
    <citation type="journal article" date="2020" name="mSystems">
        <title>Genome- and Community-Level Interaction Insights into Carbon Utilization and Element Cycling Functions of Hydrothermarchaeota in Hydrothermal Sediment.</title>
        <authorList>
            <person name="Zhou Z."/>
            <person name="Liu Y."/>
            <person name="Xu W."/>
            <person name="Pan J."/>
            <person name="Luo Z.H."/>
            <person name="Li M."/>
        </authorList>
    </citation>
    <scope>NUCLEOTIDE SEQUENCE [LARGE SCALE GENOMIC DNA]</scope>
    <source>
        <strain evidence="16">SpSt-265</strain>
        <strain evidence="17">SpSt-465</strain>
    </source>
</reference>
<evidence type="ECO:0000256" key="4">
    <source>
        <dbReference type="ARBA" id="ARBA00022695"/>
    </source>
</evidence>
<keyword evidence="6 12" id="KW-0479">Metal-binding</keyword>
<keyword evidence="3 12" id="KW-0808">Transferase</keyword>
<evidence type="ECO:0000256" key="10">
    <source>
        <dbReference type="ARBA" id="ARBA00023125"/>
    </source>
</evidence>
<dbReference type="GO" id="GO:0008270">
    <property type="term" value="F:zinc ion binding"/>
    <property type="evidence" value="ECO:0007669"/>
    <property type="project" value="UniProtKB-UniRule"/>
</dbReference>
<dbReference type="CDD" id="cd03364">
    <property type="entry name" value="TOPRIM_DnaG_primases"/>
    <property type="match status" value="1"/>
</dbReference>
<dbReference type="GO" id="GO:1990077">
    <property type="term" value="C:primosome complex"/>
    <property type="evidence" value="ECO:0007669"/>
    <property type="project" value="UniProtKB-KW"/>
</dbReference>
<sequence length="554" mass="63009">MIKPEIIERVRQETDIVALIGSYVPLKKAGRYYRGLCPFHSERSPSFYVSPERQAYHCFGCGAGGTAITFVMRYEKLEFPEAVRLLAKRLGIRVEEETGSSKYQPLYETCERVARFYEQMLVKSEPARNYLQRRGLSANTIKRFRLGFAPGGNYLRGHAAKLGLNEELLIQSGLLLVRDEGRIDYFRERIIFPVFSLSGKIIGFGGRVLDDSEPKYLNSPDTPIFHKGENLYGLYQARAYIRDNVPVLVEGNFDLLSLVEQGINNCLASLGTALTAEQALLIRRFNQQIILCYDGDEAGRKACRRSIETLLRAGLDPQIVNLPAGEDPDSFVRKYGRENFENILSRCVDFVGFIVAGRELSSVAEQRAVLRELAGLVALIPDPVTGELYRNRIARNFNIDPRQLLTAGPENSKGNDSCSPDAWHRRAEKLLAAAVKSQRLAQVASEFLLSELVEDEILSSIARTLEVHCGDEAYSPQRLMELVGDDTARDKIARWLFSEEKCPDEDDFRRWLCDFRGRWLQREIERAHDAGDQEREEKLIREKNLLKSRCLKKK</sequence>
<dbReference type="InterPro" id="IPR050219">
    <property type="entry name" value="DnaG_primase"/>
</dbReference>
<evidence type="ECO:0000256" key="2">
    <source>
        <dbReference type="ARBA" id="ARBA00022515"/>
    </source>
</evidence>
<evidence type="ECO:0000256" key="7">
    <source>
        <dbReference type="ARBA" id="ARBA00022771"/>
    </source>
</evidence>
<keyword evidence="2 12" id="KW-0639">Primosome</keyword>
<comment type="caution">
    <text evidence="16">The sequence shown here is derived from an EMBL/GenBank/DDBJ whole genome shotgun (WGS) entry which is preliminary data.</text>
</comment>
<comment type="cofactor">
    <cofactor evidence="12 13 14">
        <name>Zn(2+)</name>
        <dbReference type="ChEBI" id="CHEBI:29105"/>
    </cofactor>
    <text evidence="12 13 14">Binds 1 zinc ion per monomer.</text>
</comment>
<evidence type="ECO:0000256" key="5">
    <source>
        <dbReference type="ARBA" id="ARBA00022705"/>
    </source>
</evidence>
<evidence type="ECO:0000256" key="14">
    <source>
        <dbReference type="PIRSR" id="PIRSR002811-1"/>
    </source>
</evidence>
<dbReference type="InterPro" id="IPR036977">
    <property type="entry name" value="DNA_primase_Znf_CHC2"/>
</dbReference>
<keyword evidence="4 12" id="KW-0548">Nucleotidyltransferase</keyword>
<dbReference type="PROSITE" id="PS50880">
    <property type="entry name" value="TOPRIM"/>
    <property type="match status" value="1"/>
</dbReference>
<dbReference type="NCBIfam" id="TIGR01391">
    <property type="entry name" value="dnaG"/>
    <property type="match status" value="1"/>
</dbReference>
<evidence type="ECO:0000313" key="17">
    <source>
        <dbReference type="EMBL" id="HFJ53587.1"/>
    </source>
</evidence>
<dbReference type="InterPro" id="IPR019475">
    <property type="entry name" value="DNA_primase_DnaB-bd"/>
</dbReference>
<dbReference type="GO" id="GO:0003899">
    <property type="term" value="F:DNA-directed RNA polymerase activity"/>
    <property type="evidence" value="ECO:0007669"/>
    <property type="project" value="UniProtKB-UniRule"/>
</dbReference>
<dbReference type="Pfam" id="PF13155">
    <property type="entry name" value="Toprim_2"/>
    <property type="match status" value="1"/>
</dbReference>
<dbReference type="FunFam" id="3.90.580.10:FF:000001">
    <property type="entry name" value="DNA primase"/>
    <property type="match status" value="1"/>
</dbReference>
<dbReference type="Gene3D" id="3.90.580.10">
    <property type="entry name" value="Zinc finger, CHC2-type domain"/>
    <property type="match status" value="1"/>
</dbReference>
<dbReference type="InterPro" id="IPR037068">
    <property type="entry name" value="DNA_primase_core_N_sf"/>
</dbReference>
<dbReference type="SUPFAM" id="SSF56731">
    <property type="entry name" value="DNA primase core"/>
    <property type="match status" value="1"/>
</dbReference>
<dbReference type="InterPro" id="IPR013264">
    <property type="entry name" value="DNAG_N"/>
</dbReference>
<evidence type="ECO:0000256" key="3">
    <source>
        <dbReference type="ARBA" id="ARBA00022679"/>
    </source>
</evidence>